<sequence length="154" mass="17167">MSQTHLFQQQFETYSTEVFGASPQELRRSLEKADDRAIAVLVKTSTADWADQFSALTGLTKKEVYPILGISQATVSRSRGSNAKPSLDVVDRAFQGIELFARTAALLDREQVSAWLSTPKQHLDGQAPYQLLQTATGRERLKRYLESLEAVTYG</sequence>
<dbReference type="InterPro" id="IPR024467">
    <property type="entry name" value="Xre/MbcA/ParS-like_toxin-bd"/>
</dbReference>
<comment type="caution">
    <text evidence="2">The sequence shown here is derived from an EMBL/GenBank/DDBJ whole genome shotgun (WGS) entry which is preliminary data.</text>
</comment>
<keyword evidence="3" id="KW-1185">Reference proteome</keyword>
<dbReference type="Proteomes" id="UP000632154">
    <property type="component" value="Unassembled WGS sequence"/>
</dbReference>
<dbReference type="EMBL" id="BNAL01000035">
    <property type="protein sequence ID" value="GHG09368.1"/>
    <property type="molecule type" value="Genomic_DNA"/>
</dbReference>
<protein>
    <recommendedName>
        <fullName evidence="1">Antitoxin Xre/MbcA/ParS-like toxin-binding domain-containing protein</fullName>
    </recommendedName>
</protein>
<evidence type="ECO:0000259" key="1">
    <source>
        <dbReference type="Pfam" id="PF09722"/>
    </source>
</evidence>
<proteinExistence type="predicted"/>
<reference evidence="3" key="1">
    <citation type="journal article" date="2019" name="Int. J. Syst. Evol. Microbiol.">
        <title>The Global Catalogue of Microorganisms (GCM) 10K type strain sequencing project: providing services to taxonomists for standard genome sequencing and annotation.</title>
        <authorList>
            <consortium name="The Broad Institute Genomics Platform"/>
            <consortium name="The Broad Institute Genome Sequencing Center for Infectious Disease"/>
            <person name="Wu L."/>
            <person name="Ma J."/>
        </authorList>
    </citation>
    <scope>NUCLEOTIDE SEQUENCE [LARGE SCALE GENOMIC DNA]</scope>
    <source>
        <strain evidence="3">CGMCC 1.18439</strain>
    </source>
</reference>
<feature type="domain" description="Antitoxin Xre/MbcA/ParS-like toxin-binding" evidence="1">
    <location>
        <begin position="108"/>
        <end position="149"/>
    </location>
</feature>
<evidence type="ECO:0000313" key="2">
    <source>
        <dbReference type="EMBL" id="GHG09368.1"/>
    </source>
</evidence>
<dbReference type="RefSeq" id="WP_189643835.1">
    <property type="nucleotide sequence ID" value="NZ_BNAL01000035.1"/>
</dbReference>
<dbReference type="Pfam" id="PF09722">
    <property type="entry name" value="Xre_MbcA_ParS_C"/>
    <property type="match status" value="1"/>
</dbReference>
<name>A0ABQ3KGA0_9DEIO</name>
<gene>
    <name evidence="2" type="ORF">GCM10017783_22380</name>
</gene>
<accession>A0ABQ3KGA0</accession>
<organism evidence="2 3">
    <name type="scientific">Deinococcus piscis</name>
    <dbReference type="NCBI Taxonomy" id="394230"/>
    <lineage>
        <taxon>Bacteria</taxon>
        <taxon>Thermotogati</taxon>
        <taxon>Deinococcota</taxon>
        <taxon>Deinococci</taxon>
        <taxon>Deinococcales</taxon>
        <taxon>Deinococcaceae</taxon>
        <taxon>Deinococcus</taxon>
    </lineage>
</organism>
<evidence type="ECO:0000313" key="3">
    <source>
        <dbReference type="Proteomes" id="UP000632154"/>
    </source>
</evidence>